<accession>C3YXZ6</accession>
<feature type="region of interest" description="Disordered" evidence="1">
    <location>
        <begin position="182"/>
        <end position="214"/>
    </location>
</feature>
<gene>
    <name evidence="2" type="ORF">BRAFLDRAFT_79873</name>
</gene>
<evidence type="ECO:0000313" key="2">
    <source>
        <dbReference type="EMBL" id="EEN54955.1"/>
    </source>
</evidence>
<feature type="region of interest" description="Disordered" evidence="1">
    <location>
        <begin position="109"/>
        <end position="138"/>
    </location>
</feature>
<name>C3YXZ6_BRAFL</name>
<dbReference type="AlphaFoldDB" id="C3YXZ6"/>
<protein>
    <submittedName>
        <fullName evidence="2">Uncharacterized protein</fullName>
    </submittedName>
</protein>
<sequence>MIQGLTLIRCTVADNPSCSIAIKTSAAATAAKARDRKMRVAAKTLKMKIVTTFRSLKMMRVTKVRSLKMRSHQSDDPGVQRGQKTATTGRLRLVEPDQTRKDRRCPVYSLAGQRGQQTTPATGRLHLGKPDQPRTREDRRCPVYSLAGQIGQQTAPATGRPRLCKPGRQLRDDCRRLLYKPSAQREQQTSRITHPTTTRRPRLQGCRSDAHSQS</sequence>
<evidence type="ECO:0000256" key="1">
    <source>
        <dbReference type="SAM" id="MobiDB-lite"/>
    </source>
</evidence>
<organism>
    <name type="scientific">Branchiostoma floridae</name>
    <name type="common">Florida lancelet</name>
    <name type="synonym">Amphioxus</name>
    <dbReference type="NCBI Taxonomy" id="7739"/>
    <lineage>
        <taxon>Eukaryota</taxon>
        <taxon>Metazoa</taxon>
        <taxon>Chordata</taxon>
        <taxon>Cephalochordata</taxon>
        <taxon>Leptocardii</taxon>
        <taxon>Amphioxiformes</taxon>
        <taxon>Branchiostomatidae</taxon>
        <taxon>Branchiostoma</taxon>
    </lineage>
</organism>
<feature type="region of interest" description="Disordered" evidence="1">
    <location>
        <begin position="149"/>
        <end position="168"/>
    </location>
</feature>
<reference evidence="2" key="1">
    <citation type="journal article" date="2008" name="Nature">
        <title>The amphioxus genome and the evolution of the chordate karyotype.</title>
        <authorList>
            <consortium name="US DOE Joint Genome Institute (JGI-PGF)"/>
            <person name="Putnam N.H."/>
            <person name="Butts T."/>
            <person name="Ferrier D.E.K."/>
            <person name="Furlong R.F."/>
            <person name="Hellsten U."/>
            <person name="Kawashima T."/>
            <person name="Robinson-Rechavi M."/>
            <person name="Shoguchi E."/>
            <person name="Terry A."/>
            <person name="Yu J.-K."/>
            <person name="Benito-Gutierrez E.L."/>
            <person name="Dubchak I."/>
            <person name="Garcia-Fernandez J."/>
            <person name="Gibson-Brown J.J."/>
            <person name="Grigoriev I.V."/>
            <person name="Horton A.C."/>
            <person name="de Jong P.J."/>
            <person name="Jurka J."/>
            <person name="Kapitonov V.V."/>
            <person name="Kohara Y."/>
            <person name="Kuroki Y."/>
            <person name="Lindquist E."/>
            <person name="Lucas S."/>
            <person name="Osoegawa K."/>
            <person name="Pennacchio L.A."/>
            <person name="Salamov A.A."/>
            <person name="Satou Y."/>
            <person name="Sauka-Spengler T."/>
            <person name="Schmutz J."/>
            <person name="Shin-I T."/>
            <person name="Toyoda A."/>
            <person name="Bronner-Fraser M."/>
            <person name="Fujiyama A."/>
            <person name="Holland L.Z."/>
            <person name="Holland P.W.H."/>
            <person name="Satoh N."/>
            <person name="Rokhsar D.S."/>
        </authorList>
    </citation>
    <scope>NUCLEOTIDE SEQUENCE [LARGE SCALE GENOMIC DNA]</scope>
    <source>
        <strain evidence="2">S238N-H82</strain>
        <tissue evidence="2">Testes</tissue>
    </source>
</reference>
<feature type="region of interest" description="Disordered" evidence="1">
    <location>
        <begin position="68"/>
        <end position="88"/>
    </location>
</feature>
<dbReference type="EMBL" id="GG666563">
    <property type="protein sequence ID" value="EEN54955.1"/>
    <property type="molecule type" value="Genomic_DNA"/>
</dbReference>
<proteinExistence type="predicted"/>
<feature type="compositionally biased region" description="Basic and acidic residues" evidence="1">
    <location>
        <begin position="128"/>
        <end position="138"/>
    </location>
</feature>
<dbReference type="InParanoid" id="C3YXZ6"/>